<dbReference type="InterPro" id="IPR050638">
    <property type="entry name" value="AA-Vitamin_Transporters"/>
</dbReference>
<name>A0A7H0GK80_9BURK</name>
<evidence type="ECO:0000256" key="4">
    <source>
        <dbReference type="ARBA" id="ARBA00022989"/>
    </source>
</evidence>
<organism evidence="8 9">
    <name type="scientific">Diaphorobacter aerolatus</name>
    <dbReference type="NCBI Taxonomy" id="1288495"/>
    <lineage>
        <taxon>Bacteria</taxon>
        <taxon>Pseudomonadati</taxon>
        <taxon>Pseudomonadota</taxon>
        <taxon>Betaproteobacteria</taxon>
        <taxon>Burkholderiales</taxon>
        <taxon>Comamonadaceae</taxon>
        <taxon>Diaphorobacter</taxon>
    </lineage>
</organism>
<evidence type="ECO:0000313" key="9">
    <source>
        <dbReference type="Proteomes" id="UP000516028"/>
    </source>
</evidence>
<feature type="transmembrane region" description="Helical" evidence="6">
    <location>
        <begin position="214"/>
        <end position="235"/>
    </location>
</feature>
<dbReference type="PANTHER" id="PTHR32322:SF2">
    <property type="entry name" value="EAMA DOMAIN-CONTAINING PROTEIN"/>
    <property type="match status" value="1"/>
</dbReference>
<dbReference type="PANTHER" id="PTHR32322">
    <property type="entry name" value="INNER MEMBRANE TRANSPORTER"/>
    <property type="match status" value="1"/>
</dbReference>
<accession>A0A7H0GK80</accession>
<feature type="domain" description="EamA" evidence="7">
    <location>
        <begin position="158"/>
        <end position="288"/>
    </location>
</feature>
<evidence type="ECO:0000259" key="7">
    <source>
        <dbReference type="Pfam" id="PF00892"/>
    </source>
</evidence>
<feature type="transmembrane region" description="Helical" evidence="6">
    <location>
        <begin position="188"/>
        <end position="208"/>
    </location>
</feature>
<sequence length="296" mass="31661">MTFSESGSLRQRLGSWSGAAAACAFVVLWGCSAIVTRWALDHGSASAVLIARYGIALLVLLMVIGNPRRWLPEPGTRTSVAVAGLVMIAGYSVCYFESMSRGITPGMLAVVLGVQPVLTLLLLERRFTAQRLSGLLLAMAGLVMVVWQSLVRTGLDATGMAFALGALACITAGSLLQKRVQQSPARVLPLQYAITLLVCALFAQVQPLRWEINWSFWLPVLFLAIVTSVFAQLLLYRLIQSGDLVNVTSLFYLVPAVTAALDFLLLGNAMSGLVLLGMACILGGVIVVHSKPRTSP</sequence>
<dbReference type="Pfam" id="PF00892">
    <property type="entry name" value="EamA"/>
    <property type="match status" value="2"/>
</dbReference>
<dbReference type="EMBL" id="CP060783">
    <property type="protein sequence ID" value="QNP48696.1"/>
    <property type="molecule type" value="Genomic_DNA"/>
</dbReference>
<dbReference type="KEGG" id="daer:H9K75_23185"/>
<dbReference type="GO" id="GO:0016020">
    <property type="term" value="C:membrane"/>
    <property type="evidence" value="ECO:0007669"/>
    <property type="project" value="UniProtKB-SubCell"/>
</dbReference>
<feature type="domain" description="EamA" evidence="7">
    <location>
        <begin position="17"/>
        <end position="146"/>
    </location>
</feature>
<evidence type="ECO:0000256" key="6">
    <source>
        <dbReference type="SAM" id="Phobius"/>
    </source>
</evidence>
<feature type="transmembrane region" description="Helical" evidence="6">
    <location>
        <begin position="78"/>
        <end position="96"/>
    </location>
</feature>
<dbReference type="InterPro" id="IPR037185">
    <property type="entry name" value="EmrE-like"/>
</dbReference>
<feature type="transmembrane region" description="Helical" evidence="6">
    <location>
        <begin position="157"/>
        <end position="176"/>
    </location>
</feature>
<dbReference type="RefSeq" id="WP_187724291.1">
    <property type="nucleotide sequence ID" value="NZ_CP060783.1"/>
</dbReference>
<dbReference type="InterPro" id="IPR000620">
    <property type="entry name" value="EamA_dom"/>
</dbReference>
<keyword evidence="9" id="KW-1185">Reference proteome</keyword>
<keyword evidence="3 6" id="KW-0812">Transmembrane</keyword>
<feature type="transmembrane region" description="Helical" evidence="6">
    <location>
        <begin position="20"/>
        <end position="40"/>
    </location>
</feature>
<comment type="similarity">
    <text evidence="2">Belongs to the EamA transporter family.</text>
</comment>
<evidence type="ECO:0000313" key="8">
    <source>
        <dbReference type="EMBL" id="QNP48696.1"/>
    </source>
</evidence>
<feature type="transmembrane region" description="Helical" evidence="6">
    <location>
        <begin position="102"/>
        <end position="123"/>
    </location>
</feature>
<keyword evidence="4 6" id="KW-1133">Transmembrane helix</keyword>
<dbReference type="AlphaFoldDB" id="A0A7H0GK80"/>
<protein>
    <submittedName>
        <fullName evidence="8">DMT family transporter</fullName>
    </submittedName>
</protein>
<comment type="subcellular location">
    <subcellularLocation>
        <location evidence="1">Membrane</location>
        <topology evidence="1">Multi-pass membrane protein</topology>
    </subcellularLocation>
</comment>
<feature type="transmembrane region" description="Helical" evidence="6">
    <location>
        <begin position="247"/>
        <end position="266"/>
    </location>
</feature>
<feature type="transmembrane region" description="Helical" evidence="6">
    <location>
        <begin position="46"/>
        <end position="66"/>
    </location>
</feature>
<dbReference type="SUPFAM" id="SSF103481">
    <property type="entry name" value="Multidrug resistance efflux transporter EmrE"/>
    <property type="match status" value="2"/>
</dbReference>
<feature type="transmembrane region" description="Helical" evidence="6">
    <location>
        <begin position="135"/>
        <end position="151"/>
    </location>
</feature>
<gene>
    <name evidence="8" type="ORF">H9K75_23185</name>
</gene>
<keyword evidence="5 6" id="KW-0472">Membrane</keyword>
<proteinExistence type="inferred from homology"/>
<dbReference type="Proteomes" id="UP000516028">
    <property type="component" value="Chromosome"/>
</dbReference>
<evidence type="ECO:0000256" key="3">
    <source>
        <dbReference type="ARBA" id="ARBA00022692"/>
    </source>
</evidence>
<evidence type="ECO:0000256" key="2">
    <source>
        <dbReference type="ARBA" id="ARBA00007362"/>
    </source>
</evidence>
<evidence type="ECO:0000256" key="1">
    <source>
        <dbReference type="ARBA" id="ARBA00004141"/>
    </source>
</evidence>
<feature type="transmembrane region" description="Helical" evidence="6">
    <location>
        <begin position="272"/>
        <end position="290"/>
    </location>
</feature>
<evidence type="ECO:0000256" key="5">
    <source>
        <dbReference type="ARBA" id="ARBA00023136"/>
    </source>
</evidence>
<reference evidence="8 9" key="1">
    <citation type="submission" date="2020-08" db="EMBL/GenBank/DDBJ databases">
        <title>Genome sequence of Diaphorobacter aerolatus KACC 16536T.</title>
        <authorList>
            <person name="Hyun D.-W."/>
            <person name="Bae J.-W."/>
        </authorList>
    </citation>
    <scope>NUCLEOTIDE SEQUENCE [LARGE SCALE GENOMIC DNA]</scope>
    <source>
        <strain evidence="8 9">KACC 16536</strain>
    </source>
</reference>